<evidence type="ECO:0000256" key="9">
    <source>
        <dbReference type="ARBA" id="ARBA00023065"/>
    </source>
</evidence>
<comment type="caution">
    <text evidence="18">The sequence shown here is derived from an EMBL/GenBank/DDBJ whole genome shotgun (WGS) entry which is preliminary data.</text>
</comment>
<evidence type="ECO:0000256" key="10">
    <source>
        <dbReference type="ARBA" id="ARBA00023136"/>
    </source>
</evidence>
<dbReference type="NCBIfam" id="TIGR00962">
    <property type="entry name" value="atpA"/>
    <property type="match status" value="1"/>
</dbReference>
<dbReference type="InterPro" id="IPR000194">
    <property type="entry name" value="ATPase_F1/V1/A1_a/bsu_nucl-bd"/>
</dbReference>
<keyword evidence="14" id="KW-1003">Cell membrane</keyword>
<evidence type="ECO:0000256" key="1">
    <source>
        <dbReference type="ARBA" id="ARBA00003784"/>
    </source>
</evidence>
<proteinExistence type="inferred from homology"/>
<evidence type="ECO:0000256" key="4">
    <source>
        <dbReference type="ARBA" id="ARBA00022448"/>
    </source>
</evidence>
<evidence type="ECO:0000259" key="15">
    <source>
        <dbReference type="Pfam" id="PF00006"/>
    </source>
</evidence>
<dbReference type="InterPro" id="IPR033732">
    <property type="entry name" value="ATP_synth_F1_a_nt-bd_dom"/>
</dbReference>
<keyword evidence="7 14" id="KW-0067">ATP-binding</keyword>
<dbReference type="InterPro" id="IPR038376">
    <property type="entry name" value="ATP_synth_asu_C_sf"/>
</dbReference>
<evidence type="ECO:0000256" key="3">
    <source>
        <dbReference type="ARBA" id="ARBA00008936"/>
    </source>
</evidence>
<keyword evidence="8 14" id="KW-1278">Translocase</keyword>
<comment type="function">
    <text evidence="1 14">Produces ATP from ADP in the presence of a proton gradient across the membrane. The alpha chain is a regulatory subunit.</text>
</comment>
<feature type="domain" description="ATP synthase alpha subunit C-terminal" evidence="16">
    <location>
        <begin position="382"/>
        <end position="507"/>
    </location>
</feature>
<feature type="site" description="Required for activity" evidence="14">
    <location>
        <position position="373"/>
    </location>
</feature>
<evidence type="ECO:0000256" key="6">
    <source>
        <dbReference type="ARBA" id="ARBA00022781"/>
    </source>
</evidence>
<comment type="similarity">
    <text evidence="3 14">Belongs to the ATPase alpha/beta chains family.</text>
</comment>
<dbReference type="PANTHER" id="PTHR48082:SF2">
    <property type="entry name" value="ATP SYNTHASE SUBUNIT ALPHA, MITOCHONDRIAL"/>
    <property type="match status" value="1"/>
</dbReference>
<evidence type="ECO:0000256" key="12">
    <source>
        <dbReference type="ARBA" id="ARBA00023310"/>
    </source>
</evidence>
<dbReference type="HAMAP" id="MF_01346">
    <property type="entry name" value="ATP_synth_alpha_bact"/>
    <property type="match status" value="1"/>
</dbReference>
<dbReference type="InterPro" id="IPR005294">
    <property type="entry name" value="ATP_synth_F1_asu"/>
</dbReference>
<evidence type="ECO:0000256" key="14">
    <source>
        <dbReference type="HAMAP-Rule" id="MF_01346"/>
    </source>
</evidence>
<feature type="binding site" evidence="14">
    <location>
        <begin position="169"/>
        <end position="176"/>
    </location>
    <ligand>
        <name>ATP</name>
        <dbReference type="ChEBI" id="CHEBI:30616"/>
    </ligand>
</feature>
<dbReference type="CDD" id="cd18116">
    <property type="entry name" value="ATP-synt_F1_alpha_N"/>
    <property type="match status" value="1"/>
</dbReference>
<evidence type="ECO:0000256" key="7">
    <source>
        <dbReference type="ARBA" id="ARBA00022840"/>
    </source>
</evidence>
<dbReference type="EC" id="7.1.2.2" evidence="14"/>
<evidence type="ECO:0000256" key="13">
    <source>
        <dbReference type="ARBA" id="ARBA00026013"/>
    </source>
</evidence>
<dbReference type="InterPro" id="IPR000793">
    <property type="entry name" value="ATP_synth_asu_C"/>
</dbReference>
<evidence type="ECO:0000259" key="16">
    <source>
        <dbReference type="Pfam" id="PF00306"/>
    </source>
</evidence>
<keyword evidence="10 14" id="KW-0472">Membrane</keyword>
<keyword evidence="11 14" id="KW-0139">CF(1)</keyword>
<evidence type="ECO:0000259" key="17">
    <source>
        <dbReference type="Pfam" id="PF02874"/>
    </source>
</evidence>
<dbReference type="NCBIfam" id="NF009884">
    <property type="entry name" value="PRK13343.1"/>
    <property type="match status" value="1"/>
</dbReference>
<dbReference type="InterPro" id="IPR023366">
    <property type="entry name" value="ATP_synth_asu-like_sf"/>
</dbReference>
<dbReference type="CDD" id="cd01132">
    <property type="entry name" value="F1-ATPase_alpha_CD"/>
    <property type="match status" value="1"/>
</dbReference>
<dbReference type="InterPro" id="IPR027417">
    <property type="entry name" value="P-loop_NTPase"/>
</dbReference>
<sequence>MQLNPSEISDLIKAKIQNLSEGVETRTKGTVISVTDGIVRIHGLADVMQGEMLEFSGNTFGLAMNLERDSVGAVVLGEYEHISEGQEVKCTGRILEVPVGRELVGRVVNALGQSIDGKGPINASATSPIEKIAPGVIARKSVDQPMQTGLKSIDSMVPVGRGQRELIIGDRQTGKTAVALDAIVNQKGTGVVCIYVAVGQKASSIANVVRKLEEHGALAHTIVVAATASEAAALQFIAPYSGCAMGEYFRDIGEDALIVYDDLSKQAVAYRQISLLLRRPPGREAYPGDVFYLHSRLLERASRINEDEVEKLTAGVVKGKTGSLTALPIIETQAGDVSAFVPTNVISITDGQIFLETDLFNAGIRPAINAGISVSRVGGAAQTKVIKKLGGGIRLALAQYRELAAFSQFASDLDEATRKQLQHGEVVTELMKQKQFSTLSTAEMALTLWSVNKGYYEDVPVKSALAFEAAFLAYVRANHAEVLAATDAKGDLSADNEKVLASAIASFKAGYSF</sequence>
<evidence type="ECO:0000313" key="19">
    <source>
        <dbReference type="Proteomes" id="UP000662678"/>
    </source>
</evidence>
<dbReference type="SUPFAM" id="SSF50615">
    <property type="entry name" value="N-terminal domain of alpha and beta subunits of F1 ATP synthase"/>
    <property type="match status" value="1"/>
</dbReference>
<dbReference type="Pfam" id="PF02874">
    <property type="entry name" value="ATP-synt_ab_N"/>
    <property type="match status" value="1"/>
</dbReference>
<keyword evidence="4 14" id="KW-0813">Transport</keyword>
<evidence type="ECO:0000256" key="11">
    <source>
        <dbReference type="ARBA" id="ARBA00023196"/>
    </source>
</evidence>
<protein>
    <recommendedName>
        <fullName evidence="14">ATP synthase subunit alpha</fullName>
        <ecNumber evidence="14">7.1.2.2</ecNumber>
    </recommendedName>
    <alternativeName>
        <fullName evidence="14">ATP synthase F1 sector subunit alpha</fullName>
    </alternativeName>
    <alternativeName>
        <fullName evidence="14">F-ATPase subunit alpha</fullName>
    </alternativeName>
</protein>
<evidence type="ECO:0000256" key="8">
    <source>
        <dbReference type="ARBA" id="ARBA00022967"/>
    </source>
</evidence>
<dbReference type="Gene3D" id="3.40.50.300">
    <property type="entry name" value="P-loop containing nucleotide triphosphate hydrolases"/>
    <property type="match status" value="1"/>
</dbReference>
<keyword evidence="9 14" id="KW-0406">Ion transport</keyword>
<evidence type="ECO:0000256" key="5">
    <source>
        <dbReference type="ARBA" id="ARBA00022741"/>
    </source>
</evidence>
<feature type="domain" description="ATPase F1/V1/A1 complex alpha/beta subunit nucleotide-binding" evidence="15">
    <location>
        <begin position="149"/>
        <end position="375"/>
    </location>
</feature>
<keyword evidence="6 14" id="KW-0375">Hydrogen ion transport</keyword>
<dbReference type="Pfam" id="PF00006">
    <property type="entry name" value="ATP-synt_ab"/>
    <property type="match status" value="1"/>
</dbReference>
<keyword evidence="12 14" id="KW-0066">ATP synthesis</keyword>
<name>A0ABQ3HCY8_9NEIS</name>
<comment type="catalytic activity">
    <reaction evidence="14">
        <text>ATP + H2O + 4 H(+)(in) = ADP + phosphate + 5 H(+)(out)</text>
        <dbReference type="Rhea" id="RHEA:57720"/>
        <dbReference type="ChEBI" id="CHEBI:15377"/>
        <dbReference type="ChEBI" id="CHEBI:15378"/>
        <dbReference type="ChEBI" id="CHEBI:30616"/>
        <dbReference type="ChEBI" id="CHEBI:43474"/>
        <dbReference type="ChEBI" id="CHEBI:456216"/>
        <dbReference type="EC" id="7.1.2.2"/>
    </reaction>
</comment>
<keyword evidence="5 14" id="KW-0547">Nucleotide-binding</keyword>
<evidence type="ECO:0000256" key="2">
    <source>
        <dbReference type="ARBA" id="ARBA00004370"/>
    </source>
</evidence>
<dbReference type="Pfam" id="PF00306">
    <property type="entry name" value="ATP-synt_ab_C"/>
    <property type="match status" value="1"/>
</dbReference>
<dbReference type="EMBL" id="BMYP01000028">
    <property type="protein sequence ID" value="GHD79009.1"/>
    <property type="molecule type" value="Genomic_DNA"/>
</dbReference>
<feature type="domain" description="ATPase F1/V1/A1 complex alpha/beta subunit N-terminal" evidence="17">
    <location>
        <begin position="25"/>
        <end position="92"/>
    </location>
</feature>
<dbReference type="SUPFAM" id="SSF47917">
    <property type="entry name" value="C-terminal domain of alpha and beta subunits of F1 ATP synthase"/>
    <property type="match status" value="1"/>
</dbReference>
<dbReference type="Gene3D" id="2.40.30.20">
    <property type="match status" value="1"/>
</dbReference>
<accession>A0ABQ3HCY8</accession>
<dbReference type="InterPro" id="IPR036121">
    <property type="entry name" value="ATPase_F1/V1/A1_a/bsu_N_sf"/>
</dbReference>
<dbReference type="SUPFAM" id="SSF52540">
    <property type="entry name" value="P-loop containing nucleoside triphosphate hydrolases"/>
    <property type="match status" value="1"/>
</dbReference>
<dbReference type="CDD" id="cd18113">
    <property type="entry name" value="ATP-synt_F1_alpha_C"/>
    <property type="match status" value="1"/>
</dbReference>
<dbReference type="PANTHER" id="PTHR48082">
    <property type="entry name" value="ATP SYNTHASE SUBUNIT ALPHA, MITOCHONDRIAL"/>
    <property type="match status" value="1"/>
</dbReference>
<evidence type="ECO:0000313" key="18">
    <source>
        <dbReference type="EMBL" id="GHD79009.1"/>
    </source>
</evidence>
<keyword evidence="19" id="KW-1185">Reference proteome</keyword>
<organism evidence="18 19">
    <name type="scientific">Vogesella fluminis</name>
    <dbReference type="NCBI Taxonomy" id="1069161"/>
    <lineage>
        <taxon>Bacteria</taxon>
        <taxon>Pseudomonadati</taxon>
        <taxon>Pseudomonadota</taxon>
        <taxon>Betaproteobacteria</taxon>
        <taxon>Neisseriales</taxon>
        <taxon>Chromobacteriaceae</taxon>
        <taxon>Vogesella</taxon>
    </lineage>
</organism>
<dbReference type="Gene3D" id="1.20.150.20">
    <property type="entry name" value="ATP synthase alpha/beta chain, C-terminal domain"/>
    <property type="match status" value="1"/>
</dbReference>
<comment type="subunit">
    <text evidence="13">F-type ATPases have 2 components, CF(1) - the catalytic core - and CF(0) - the membrane proton channel. CF(1) has five subunits: alpha(3), beta(3), gamma(1), delta(1), epsilon(1). CF(0) has four main subunits: a(1), b(1), b'(1) and c(9-12).</text>
</comment>
<dbReference type="RefSeq" id="WP_189353688.1">
    <property type="nucleotide sequence ID" value="NZ_BMYP01000028.1"/>
</dbReference>
<gene>
    <name evidence="14 18" type="primary">atpA</name>
    <name evidence="18" type="ORF">GCM10011419_21820</name>
</gene>
<comment type="subcellular location">
    <subcellularLocation>
        <location evidence="14">Cell membrane</location>
        <topology evidence="14">Peripheral membrane protein</topology>
    </subcellularLocation>
    <subcellularLocation>
        <location evidence="2">Membrane</location>
    </subcellularLocation>
</comment>
<dbReference type="InterPro" id="IPR020003">
    <property type="entry name" value="ATPase_a/bsu_AS"/>
</dbReference>
<reference evidence="19" key="1">
    <citation type="journal article" date="2019" name="Int. J. Syst. Evol. Microbiol.">
        <title>The Global Catalogue of Microorganisms (GCM) 10K type strain sequencing project: providing services to taxonomists for standard genome sequencing and annotation.</title>
        <authorList>
            <consortium name="The Broad Institute Genomics Platform"/>
            <consortium name="The Broad Institute Genome Sequencing Center for Infectious Disease"/>
            <person name="Wu L."/>
            <person name="Ma J."/>
        </authorList>
    </citation>
    <scope>NUCLEOTIDE SEQUENCE [LARGE SCALE GENOMIC DNA]</scope>
    <source>
        <strain evidence="19">KCTC 23713</strain>
    </source>
</reference>
<dbReference type="Proteomes" id="UP000662678">
    <property type="component" value="Unassembled WGS sequence"/>
</dbReference>
<dbReference type="InterPro" id="IPR004100">
    <property type="entry name" value="ATPase_F1/V1/A1_a/bsu_N"/>
</dbReference>
<dbReference type="PROSITE" id="PS00152">
    <property type="entry name" value="ATPASE_ALPHA_BETA"/>
    <property type="match status" value="1"/>
</dbReference>